<dbReference type="AlphaFoldDB" id="W9H8A3"/>
<reference evidence="1 2" key="1">
    <citation type="submission" date="2013-08" db="EMBL/GenBank/DDBJ databases">
        <title>The genome sequence of Skermanella stibiiresistens.</title>
        <authorList>
            <person name="Zhu W."/>
            <person name="Wang G."/>
        </authorList>
    </citation>
    <scope>NUCLEOTIDE SEQUENCE [LARGE SCALE GENOMIC DNA]</scope>
    <source>
        <strain evidence="1 2">SB22</strain>
    </source>
</reference>
<proteinExistence type="predicted"/>
<evidence type="ECO:0008006" key="3">
    <source>
        <dbReference type="Google" id="ProtNLM"/>
    </source>
</evidence>
<dbReference type="Proteomes" id="UP000019486">
    <property type="component" value="Unassembled WGS sequence"/>
</dbReference>
<organism evidence="1 2">
    <name type="scientific">Skermanella stibiiresistens SB22</name>
    <dbReference type="NCBI Taxonomy" id="1385369"/>
    <lineage>
        <taxon>Bacteria</taxon>
        <taxon>Pseudomonadati</taxon>
        <taxon>Pseudomonadota</taxon>
        <taxon>Alphaproteobacteria</taxon>
        <taxon>Rhodospirillales</taxon>
        <taxon>Azospirillaceae</taxon>
        <taxon>Skermanella</taxon>
    </lineage>
</organism>
<keyword evidence="2" id="KW-1185">Reference proteome</keyword>
<dbReference type="OrthoDB" id="7307298at2"/>
<evidence type="ECO:0000313" key="2">
    <source>
        <dbReference type="Proteomes" id="UP000019486"/>
    </source>
</evidence>
<sequence length="125" mass="12846">MNAISRSGVAALLLLGGCSLPDLGPQTGGMDISLRHLAPRTSYVMDVAEDGDRLIVSMRPAVVAPGFQSGEEGAAIDAAPADTSAPDEDRVLAPCRKGAGDWYRHTPLGYVCVGEPASNLSAALP</sequence>
<gene>
    <name evidence="1" type="ORF">N825_33845</name>
</gene>
<dbReference type="RefSeq" id="WP_037450859.1">
    <property type="nucleotide sequence ID" value="NZ_AVFL01000006.1"/>
</dbReference>
<dbReference type="STRING" id="1385369.N825_33845"/>
<comment type="caution">
    <text evidence="1">The sequence shown here is derived from an EMBL/GenBank/DDBJ whole genome shotgun (WGS) entry which is preliminary data.</text>
</comment>
<name>W9H8A3_9PROT</name>
<evidence type="ECO:0000313" key="1">
    <source>
        <dbReference type="EMBL" id="EWY40917.1"/>
    </source>
</evidence>
<protein>
    <recommendedName>
        <fullName evidence="3">Lipoprotein</fullName>
    </recommendedName>
</protein>
<dbReference type="EMBL" id="AVFL01000006">
    <property type="protein sequence ID" value="EWY40917.1"/>
    <property type="molecule type" value="Genomic_DNA"/>
</dbReference>
<accession>W9H8A3</accession>
<dbReference type="PROSITE" id="PS51257">
    <property type="entry name" value="PROKAR_LIPOPROTEIN"/>
    <property type="match status" value="1"/>
</dbReference>